<dbReference type="Pfam" id="PF00932">
    <property type="entry name" value="LTD"/>
    <property type="match status" value="1"/>
</dbReference>
<accession>A0ABT3G7A8</accession>
<dbReference type="PROSITE" id="PS51841">
    <property type="entry name" value="LTD"/>
    <property type="match status" value="1"/>
</dbReference>
<dbReference type="RefSeq" id="WP_264514892.1">
    <property type="nucleotide sequence ID" value="NZ_JAPDDR010000009.1"/>
</dbReference>
<dbReference type="SUPFAM" id="SSF103647">
    <property type="entry name" value="TSP type-3 repeat"/>
    <property type="match status" value="1"/>
</dbReference>
<dbReference type="Gene3D" id="2.60.40.1260">
    <property type="entry name" value="Lamin Tail domain"/>
    <property type="match status" value="1"/>
</dbReference>
<evidence type="ECO:0000313" key="9">
    <source>
        <dbReference type="Proteomes" id="UP001165653"/>
    </source>
</evidence>
<evidence type="ECO:0000256" key="3">
    <source>
        <dbReference type="ARBA" id="ARBA00022729"/>
    </source>
</evidence>
<sequence length="1889" mass="200952">MLAFLRSAAWSIVLCPLLSTGPLAAADLLIDFNSTNQEGGPHNQSGYQPYNAGHEVATDFQAARSYSAFDTTVSLKVAWPDTSLNRVQQMIDRPASNDANWSGQKVDLLTDFIGIDTRTGEGGNGNYSGSTGLPTRMVFRLTGLPTGPYSYRSYHHDTEHVHTSFGVEISTNGGASYGPVQGPFQGTDSTAGGNPASVQTYTGSGNQDPATLPSTVNLNLIAQAGQDVLIRYTPSSNAAGPHVQLFAVNGFELRALTLPSGPTDIQLSGSTVARTASEGVTVGQLTSTDPTPGDTFTYTLVAGEGAVNNADFTIEGNRLVVDRQLAEYEGGDTLSIRLRSTDANAAWYEKTFVLQVEDDSDNDGLGDDWELLHFQDLDETATGNPDNDGLTHLEELQAGTLPLDPDSDADGLDDGYEVKTSFTNPLSANSDGDGLSDGEEVLQYLTNPKLSDSDGDGFDDSFEILANTNPNNPASQPPTPLPLRINEVLASNETGIDDGNGDRSDWVEIYNPNPQAVNLAGYRLTDSSLEPGKWVFPAVSLPANGYLVVFASGNGSPDALGHLHTNFSLAAGGEYLALSRPDGSIDDQLSPGFPAQFADISYGRNPTSGALRFFSPPTPGAANGSGYAGVVMPPVFSVGRGFHDTPFNLTLTSPTPQAQIRYTIDGSKPSATAGTVYTGGNIPITTTSKVRAVAYRSGWFTPPVQTHSYVFVNAVAQQPANPPGWPSNWGYSSDAGAIVPSDYEMDPRVVNSTLPGYSIREALLDIPSVSVNMPLADFIEPPGGIYASPLNRVEKECSVEYLPVDGTEGFQADCKVEIQGNASRRPARMQKHSLRLTFSSSVGIPKLEYPLFPNSPVDKFNKLVLRACFSDSWGLVSWDAPRYRPNDAQYMRDVWMKRSFGDMGQPTSYGRYVHLYVNGLYFGLHDLTERLENDFYAEHLGGETEDWEVNSDFATGGPRWSQMMTIANSASISTPAGYQAILPYLDVENFADYMILHFYADAEDWPHHNGYAAVNNVSGDGKIRFSVWDQEIALNKFSWNRYNRNDGNLTPGTLFQRLRLNPAFRLLFADRVKKHLFDGGAISLANSQSRYLSIAAQIDKAIVAESARWGDTADKTPYGSTIEQPVPLNNVEADAYPPAPNLGAPGGNFFTREGSWLVERDHTVNYHLPIINSSSDSRGLIQELRANGLYPAIDAPVFSQHGGILPPGQTLAITASQGDIYYTVNGADPRDATSGNPAGGSTLYSSPFALSGAATVKARARLSDGTWSALLEAAFQPTVPVSQFTPGGTAAWNANGNWTNPPFPNSAGARARIMAPAPVSGDRNVDLTGPVRVGEITFEQGATTFRNRVRAQNVSNPLYFQSTQGDSMIRVNGTGTGWAEFELVSECVLESPLTVEVNNTLGSEEFGALRMRTIWSGSGGLTKTGPGEASLTGAGKAWEGPTIISQGVLQVTEPAAMTESSSVTVQPGGQLRLSSGGLVTEPRIYSFGGPLYLNSMGRSGVTEGAGMGVLGALRYDPGNGENRAVVTNPIVIQGPSDLHVDGSGNQLELSGTLSGSFGWVKSGGGVLKLSAHSPAYLAPVQLDNGTLALSGRIGSAVNLASAAVLTGSGRGGDLTGSGSVQLENEILRADSIGGLHLSAVFSRTGSPDFSQAANAGNGTLVAGSITVPLASLDLYLDVAAPSPRQRFQGGLLLPPGSNWKSALIDPAPQVYRADAAGPHVFGGRTWSLLPAAMLTRVPITVNLGEGLIAAEILEVRLDGEPTHFAAWQAGVFSPTDLLNPAISGENAAPFGDGVSNLLRYALGAGSGPVELPRLERASSSFTFRFRYDPSLFDIVYRVEATSDPGNWINAAVLFDSSQSTLQPGIDGWLAVTDPAPPPGRRFYRLRVAR</sequence>
<dbReference type="InterPro" id="IPR026876">
    <property type="entry name" value="Fn3_assoc_repeat"/>
</dbReference>
<keyword evidence="3 6" id="KW-0732">Signal</keyword>
<comment type="caution">
    <text evidence="8">The sequence shown here is derived from an EMBL/GenBank/DDBJ whole genome shotgun (WGS) entry which is preliminary data.</text>
</comment>
<evidence type="ECO:0000256" key="1">
    <source>
        <dbReference type="ARBA" id="ARBA00004613"/>
    </source>
</evidence>
<dbReference type="SUPFAM" id="SSF51126">
    <property type="entry name" value="Pectin lyase-like"/>
    <property type="match status" value="1"/>
</dbReference>
<name>A0ABT3G7A8_9BACT</name>
<protein>
    <submittedName>
        <fullName evidence="8">Chitobiase/beta-hexosaminidase C-terminal domain-containing protein</fullName>
    </submittedName>
</protein>
<keyword evidence="2" id="KW-0964">Secreted</keyword>
<dbReference type="InterPro" id="IPR013425">
    <property type="entry name" value="Autotrns_rpt"/>
</dbReference>
<dbReference type="Proteomes" id="UP001165653">
    <property type="component" value="Unassembled WGS sequence"/>
</dbReference>
<dbReference type="Pfam" id="PF13287">
    <property type="entry name" value="Fn3_assoc"/>
    <property type="match status" value="1"/>
</dbReference>
<dbReference type="InterPro" id="IPR011050">
    <property type="entry name" value="Pectin_lyase_fold/virulence"/>
</dbReference>
<reference evidence="8" key="1">
    <citation type="submission" date="2022-10" db="EMBL/GenBank/DDBJ databases">
        <title>Luteolibacter sp. GHJ8, whole genome shotgun sequencing project.</title>
        <authorList>
            <person name="Zhao G."/>
            <person name="Shen L."/>
        </authorList>
    </citation>
    <scope>NUCLEOTIDE SEQUENCE</scope>
    <source>
        <strain evidence="8">GHJ8</strain>
    </source>
</reference>
<dbReference type="InterPro" id="IPR053180">
    <property type="entry name" value="Ca-binding_acidic-repeat"/>
</dbReference>
<dbReference type="InterPro" id="IPR028974">
    <property type="entry name" value="TSP_type-3_rpt"/>
</dbReference>
<evidence type="ECO:0000256" key="5">
    <source>
        <dbReference type="SAM" id="MobiDB-lite"/>
    </source>
</evidence>
<proteinExistence type="predicted"/>
<feature type="signal peptide" evidence="6">
    <location>
        <begin position="1"/>
        <end position="25"/>
    </location>
</feature>
<feature type="chain" id="PRO_5046153921" evidence="6">
    <location>
        <begin position="26"/>
        <end position="1889"/>
    </location>
</feature>
<keyword evidence="9" id="KW-1185">Reference proteome</keyword>
<dbReference type="InterPro" id="IPR059177">
    <property type="entry name" value="GH29D-like_dom"/>
</dbReference>
<dbReference type="PANTHER" id="PTHR37467">
    <property type="entry name" value="EXPORTED CALCIUM-BINDING GLYCOPROTEIN-RELATED"/>
    <property type="match status" value="1"/>
</dbReference>
<dbReference type="InterPro" id="IPR014867">
    <property type="entry name" value="Spore_coat_CotH_CotH2/3/7"/>
</dbReference>
<dbReference type="SUPFAM" id="SSF74853">
    <property type="entry name" value="Lamin A/C globular tail domain"/>
    <property type="match status" value="1"/>
</dbReference>
<dbReference type="InterPro" id="IPR036415">
    <property type="entry name" value="Lamin_tail_dom_sf"/>
</dbReference>
<keyword evidence="4" id="KW-0106">Calcium</keyword>
<feature type="domain" description="LTD" evidence="7">
    <location>
        <begin position="472"/>
        <end position="593"/>
    </location>
</feature>
<evidence type="ECO:0000256" key="6">
    <source>
        <dbReference type="SAM" id="SignalP"/>
    </source>
</evidence>
<evidence type="ECO:0000256" key="4">
    <source>
        <dbReference type="ARBA" id="ARBA00022837"/>
    </source>
</evidence>
<feature type="compositionally biased region" description="Polar residues" evidence="5">
    <location>
        <begin position="420"/>
        <end position="430"/>
    </location>
</feature>
<evidence type="ECO:0000313" key="8">
    <source>
        <dbReference type="EMBL" id="MCW1915344.1"/>
    </source>
</evidence>
<feature type="region of interest" description="Disordered" evidence="5">
    <location>
        <begin position="400"/>
        <end position="438"/>
    </location>
</feature>
<feature type="compositionally biased region" description="Acidic residues" evidence="5">
    <location>
        <begin position="405"/>
        <end position="415"/>
    </location>
</feature>
<dbReference type="PANTHER" id="PTHR37467:SF1">
    <property type="entry name" value="EXPORTED CALCIUM-BINDING GLYCOPROTEIN"/>
    <property type="match status" value="1"/>
</dbReference>
<organism evidence="8 9">
    <name type="scientific">Luteolibacter rhizosphaerae</name>
    <dbReference type="NCBI Taxonomy" id="2989719"/>
    <lineage>
        <taxon>Bacteria</taxon>
        <taxon>Pseudomonadati</taxon>
        <taxon>Verrucomicrobiota</taxon>
        <taxon>Verrucomicrobiia</taxon>
        <taxon>Verrucomicrobiales</taxon>
        <taxon>Verrucomicrobiaceae</taxon>
        <taxon>Luteolibacter</taxon>
    </lineage>
</organism>
<dbReference type="Pfam" id="PF13290">
    <property type="entry name" value="CHB_HEX_C_1"/>
    <property type="match status" value="1"/>
</dbReference>
<comment type="subcellular location">
    <subcellularLocation>
        <location evidence="1">Secreted</location>
    </subcellularLocation>
</comment>
<dbReference type="Pfam" id="PF18884">
    <property type="entry name" value="TSP3_bac"/>
    <property type="match status" value="3"/>
</dbReference>
<gene>
    <name evidence="8" type="ORF">OJ996_17295</name>
</gene>
<dbReference type="EMBL" id="JAPDDR010000009">
    <property type="protein sequence ID" value="MCW1915344.1"/>
    <property type="molecule type" value="Genomic_DNA"/>
</dbReference>
<dbReference type="InterPro" id="IPR059100">
    <property type="entry name" value="TSP3_bac"/>
</dbReference>
<evidence type="ECO:0000256" key="2">
    <source>
        <dbReference type="ARBA" id="ARBA00022525"/>
    </source>
</evidence>
<dbReference type="Pfam" id="PF08757">
    <property type="entry name" value="CotH"/>
    <property type="match status" value="1"/>
</dbReference>
<dbReference type="NCBIfam" id="TIGR02601">
    <property type="entry name" value="autotrns_rpt"/>
    <property type="match status" value="1"/>
</dbReference>
<dbReference type="InterPro" id="IPR001322">
    <property type="entry name" value="Lamin_tail_dom"/>
</dbReference>
<evidence type="ECO:0000259" key="7">
    <source>
        <dbReference type="PROSITE" id="PS51841"/>
    </source>
</evidence>